<feature type="chain" id="PRO_5040193680" evidence="2">
    <location>
        <begin position="27"/>
        <end position="312"/>
    </location>
</feature>
<keyword evidence="2" id="KW-0732">Signal</keyword>
<reference evidence="3" key="1">
    <citation type="submission" date="2022-04" db="EMBL/GenBank/DDBJ databases">
        <title>Carnegiea gigantea Genome sequencing and assembly v2.</title>
        <authorList>
            <person name="Copetti D."/>
            <person name="Sanderson M.J."/>
            <person name="Burquez A."/>
            <person name="Wojciechowski M.F."/>
        </authorList>
    </citation>
    <scope>NUCLEOTIDE SEQUENCE</scope>
    <source>
        <strain evidence="3">SGP5-SGP5p</strain>
        <tissue evidence="3">Aerial part</tissue>
    </source>
</reference>
<organism evidence="3 4">
    <name type="scientific">Carnegiea gigantea</name>
    <dbReference type="NCBI Taxonomy" id="171969"/>
    <lineage>
        <taxon>Eukaryota</taxon>
        <taxon>Viridiplantae</taxon>
        <taxon>Streptophyta</taxon>
        <taxon>Embryophyta</taxon>
        <taxon>Tracheophyta</taxon>
        <taxon>Spermatophyta</taxon>
        <taxon>Magnoliopsida</taxon>
        <taxon>eudicotyledons</taxon>
        <taxon>Gunneridae</taxon>
        <taxon>Pentapetalae</taxon>
        <taxon>Caryophyllales</taxon>
        <taxon>Cactineae</taxon>
        <taxon>Cactaceae</taxon>
        <taxon>Cactoideae</taxon>
        <taxon>Echinocereeae</taxon>
        <taxon>Carnegiea</taxon>
    </lineage>
</organism>
<feature type="compositionally biased region" description="Acidic residues" evidence="1">
    <location>
        <begin position="254"/>
        <end position="265"/>
    </location>
</feature>
<dbReference type="EMBL" id="JAKOGI010000150">
    <property type="protein sequence ID" value="KAJ8441908.1"/>
    <property type="molecule type" value="Genomic_DNA"/>
</dbReference>
<dbReference type="OrthoDB" id="1685790at2759"/>
<evidence type="ECO:0000313" key="3">
    <source>
        <dbReference type="EMBL" id="KAJ8441908.1"/>
    </source>
</evidence>
<evidence type="ECO:0000256" key="1">
    <source>
        <dbReference type="SAM" id="MobiDB-lite"/>
    </source>
</evidence>
<feature type="region of interest" description="Disordered" evidence="1">
    <location>
        <begin position="235"/>
        <end position="297"/>
    </location>
</feature>
<dbReference type="Proteomes" id="UP001153076">
    <property type="component" value="Unassembled WGS sequence"/>
</dbReference>
<gene>
    <name evidence="3" type="ORF">Cgig2_014377</name>
</gene>
<keyword evidence="4" id="KW-1185">Reference proteome</keyword>
<feature type="signal peptide" evidence="2">
    <location>
        <begin position="1"/>
        <end position="26"/>
    </location>
</feature>
<evidence type="ECO:0000256" key="2">
    <source>
        <dbReference type="SAM" id="SignalP"/>
    </source>
</evidence>
<sequence length="312" mass="34318">MLTTLHLYDDLLILLLNLSWEHFVVLQEPVYERLVWEFMSFLIVDVHCKFDEVRGYIRFRLFNHTHEMHLVQFNELLRLPLSSTTTPAYADYNPRTFGLLSLFGAECLTANHVFPRADSQNGVRASELFILWAALTRKAINTGAFTAGYLEEHAKSTKVAIGGGGIVMALAKALGYGAQVDALSILYCPGRIDLITCISMKLFKEHRGGQLWLNHHGHALFPLPNQAKTTITHPSNLVYNDDEDGESGGKSDGGGDDGSDDDVEEVPQGQRGGRRASEGPSTGTSGTAASSSGTMGPSMFQMVLDHIHQLQV</sequence>
<evidence type="ECO:0000313" key="4">
    <source>
        <dbReference type="Proteomes" id="UP001153076"/>
    </source>
</evidence>
<accession>A0A9Q1KEK8</accession>
<protein>
    <submittedName>
        <fullName evidence="3">Uncharacterized protein</fullName>
    </submittedName>
</protein>
<name>A0A9Q1KEK8_9CARY</name>
<comment type="caution">
    <text evidence="3">The sequence shown here is derived from an EMBL/GenBank/DDBJ whole genome shotgun (WGS) entry which is preliminary data.</text>
</comment>
<proteinExistence type="predicted"/>
<feature type="compositionally biased region" description="Low complexity" evidence="1">
    <location>
        <begin position="279"/>
        <end position="297"/>
    </location>
</feature>
<dbReference type="AlphaFoldDB" id="A0A9Q1KEK8"/>